<keyword evidence="3" id="KW-1185">Reference proteome</keyword>
<dbReference type="Gene3D" id="3.10.10.10">
    <property type="entry name" value="HIV Type 1 Reverse Transcriptase, subunit A, domain 1"/>
    <property type="match status" value="1"/>
</dbReference>
<dbReference type="Pfam" id="PF00078">
    <property type="entry name" value="RVT_1"/>
    <property type="match status" value="1"/>
</dbReference>
<evidence type="ECO:0000259" key="1">
    <source>
        <dbReference type="PROSITE" id="PS50878"/>
    </source>
</evidence>
<gene>
    <name evidence="2" type="ORF">MCOR_8297</name>
</gene>
<dbReference type="InterPro" id="IPR043128">
    <property type="entry name" value="Rev_trsase/Diguanyl_cyclase"/>
</dbReference>
<dbReference type="AlphaFoldDB" id="A0A6J8AJL8"/>
<evidence type="ECO:0000313" key="2">
    <source>
        <dbReference type="EMBL" id="CAC5368900.1"/>
    </source>
</evidence>
<dbReference type="OrthoDB" id="7756796at2759"/>
<sequence length="754" mass="86343">MIRRRATMYDTGLNELRDFANTIVTLPLTADGIVGSRFDAKMKEKTDRNKQLAEVLPDTRRVTLGAQLVKSQDWALSHDLKDAYLHIPVHKTHRKFLRFCIQGKCYQFVALCFGPSQAPRVFTKIINVVAAHLRIQNILLATYLDEWLLVNAQEKMLISDREKTLSLLIKLGFIVNLQKSSLIPSQEITYIGALFNFKKEIVSPTMERILKLEMLVRSLMKGHNTARYYLMLLGFIASCIELIPNVKEAYPITSTSFLETLHQRSHLSNSIYTTRKKSFEFVVGQTKHYQGQIITPVVGNRHNNNRCFKNGVWGSLEQSDFSRFLVCSRTETTNKSVGIGSCNSNSTTFPTTITKSKCAAQMRQHNSRSVCEQTGGTKSIHLCYKAWCLMKMAIQNNLTIRAAHIAGKLNIPANHLSRYKIQPTEWTLNNQIVQSVFAMWGEPTIDLFASVHNHKRPVFCTWLPHSNALAVDALSISWEKMWAYAFPPICLIPKVLKHISQFKCRLILIAPMWPRRHWYTELLPKSFASPIKLPTRQNLLYQPNTTIYHPNPEVFKLTAWQLSTTISEIRDFQEKLESFSEHHGDRAHTKTMLVNSKDLIVVVLYTSGLQYRTIAGCRSMLSSLLPPIDNVPIGQHPYMIRLLRGVFNSRPPKVNLVPEWDLQKVLDMLQKSPFEPLLKADVKCLTYKVVFLTAITTFRRCSDIQALRIGEGFVNVQKKGLVFLRPGLSKQDRPNHYGTKIFVPYFEHNKKLDP</sequence>
<protein>
    <recommendedName>
        <fullName evidence="1">Reverse transcriptase domain-containing protein</fullName>
    </recommendedName>
</protein>
<proteinExistence type="predicted"/>
<dbReference type="PANTHER" id="PTHR33050:SF7">
    <property type="entry name" value="RIBONUCLEASE H"/>
    <property type="match status" value="1"/>
</dbReference>
<dbReference type="Gene3D" id="3.30.70.270">
    <property type="match status" value="1"/>
</dbReference>
<dbReference type="Proteomes" id="UP000507470">
    <property type="component" value="Unassembled WGS sequence"/>
</dbReference>
<accession>A0A6J8AJL8</accession>
<dbReference type="InterPro" id="IPR000477">
    <property type="entry name" value="RT_dom"/>
</dbReference>
<dbReference type="InterPro" id="IPR043502">
    <property type="entry name" value="DNA/RNA_pol_sf"/>
</dbReference>
<organism evidence="2 3">
    <name type="scientific">Mytilus coruscus</name>
    <name type="common">Sea mussel</name>
    <dbReference type="NCBI Taxonomy" id="42192"/>
    <lineage>
        <taxon>Eukaryota</taxon>
        <taxon>Metazoa</taxon>
        <taxon>Spiralia</taxon>
        <taxon>Lophotrochozoa</taxon>
        <taxon>Mollusca</taxon>
        <taxon>Bivalvia</taxon>
        <taxon>Autobranchia</taxon>
        <taxon>Pteriomorphia</taxon>
        <taxon>Mytilida</taxon>
        <taxon>Mytiloidea</taxon>
        <taxon>Mytilidae</taxon>
        <taxon>Mytilinae</taxon>
        <taxon>Mytilus</taxon>
    </lineage>
</organism>
<name>A0A6J8AJL8_MYTCO</name>
<dbReference type="PROSITE" id="PS50878">
    <property type="entry name" value="RT_POL"/>
    <property type="match status" value="1"/>
</dbReference>
<dbReference type="PANTHER" id="PTHR33050">
    <property type="entry name" value="REVERSE TRANSCRIPTASE DOMAIN-CONTAINING PROTEIN"/>
    <property type="match status" value="1"/>
</dbReference>
<reference evidence="2 3" key="1">
    <citation type="submission" date="2020-06" db="EMBL/GenBank/DDBJ databases">
        <authorList>
            <person name="Li R."/>
            <person name="Bekaert M."/>
        </authorList>
    </citation>
    <scope>NUCLEOTIDE SEQUENCE [LARGE SCALE GENOMIC DNA]</scope>
    <source>
        <strain evidence="3">wild</strain>
    </source>
</reference>
<feature type="domain" description="Reverse transcriptase" evidence="1">
    <location>
        <begin position="1"/>
        <end position="195"/>
    </location>
</feature>
<evidence type="ECO:0000313" key="3">
    <source>
        <dbReference type="Proteomes" id="UP000507470"/>
    </source>
</evidence>
<dbReference type="InterPro" id="IPR052055">
    <property type="entry name" value="Hepadnavirus_pol/RT"/>
</dbReference>
<dbReference type="CDD" id="cd03714">
    <property type="entry name" value="RT_DIRS1"/>
    <property type="match status" value="1"/>
</dbReference>
<dbReference type="EMBL" id="CACVKT020001504">
    <property type="protein sequence ID" value="CAC5368900.1"/>
    <property type="molecule type" value="Genomic_DNA"/>
</dbReference>
<dbReference type="SUPFAM" id="SSF56672">
    <property type="entry name" value="DNA/RNA polymerases"/>
    <property type="match status" value="1"/>
</dbReference>